<dbReference type="EC" id="2.1.1.72" evidence="4"/>
<reference evidence="4 5" key="1">
    <citation type="submission" date="2020-08" db="EMBL/GenBank/DDBJ databases">
        <title>Sequencing the genomes of 1000 actinobacteria strains.</title>
        <authorList>
            <person name="Klenk H.-P."/>
        </authorList>
    </citation>
    <scope>NUCLEOTIDE SEQUENCE [LARGE SCALE GENOMIC DNA]</scope>
    <source>
        <strain evidence="4 5">DSM 102030</strain>
    </source>
</reference>
<dbReference type="EMBL" id="JACHJT010000001">
    <property type="protein sequence ID" value="MBB4934319.1"/>
    <property type="molecule type" value="Genomic_DNA"/>
</dbReference>
<dbReference type="Gene3D" id="3.90.220.20">
    <property type="entry name" value="DNA methylase specificity domains"/>
    <property type="match status" value="1"/>
</dbReference>
<dbReference type="PRINTS" id="PR00507">
    <property type="entry name" value="N12N6MTFRASE"/>
</dbReference>
<feature type="domain" description="DNA methylase adenine-specific" evidence="3">
    <location>
        <begin position="312"/>
        <end position="535"/>
    </location>
</feature>
<dbReference type="InterPro" id="IPR029063">
    <property type="entry name" value="SAM-dependent_MTases_sf"/>
</dbReference>
<dbReference type="InterPro" id="IPR044946">
    <property type="entry name" value="Restrct_endonuc_typeI_TRD_sf"/>
</dbReference>
<dbReference type="GO" id="GO:0008170">
    <property type="term" value="F:N-methyltransferase activity"/>
    <property type="evidence" value="ECO:0007669"/>
    <property type="project" value="InterPro"/>
</dbReference>
<dbReference type="GO" id="GO:0009007">
    <property type="term" value="F:site-specific DNA-methyltransferase (adenine-specific) activity"/>
    <property type="evidence" value="ECO:0007669"/>
    <property type="project" value="UniProtKB-EC"/>
</dbReference>
<dbReference type="Pfam" id="PF02384">
    <property type="entry name" value="N6_Mtase"/>
    <property type="match status" value="1"/>
</dbReference>
<dbReference type="GO" id="GO:0032259">
    <property type="term" value="P:methylation"/>
    <property type="evidence" value="ECO:0007669"/>
    <property type="project" value="UniProtKB-KW"/>
</dbReference>
<evidence type="ECO:0000256" key="1">
    <source>
        <dbReference type="ARBA" id="ARBA00022747"/>
    </source>
</evidence>
<proteinExistence type="predicted"/>
<keyword evidence="2" id="KW-0238">DNA-binding</keyword>
<dbReference type="PANTHER" id="PTHR42998:SF1">
    <property type="entry name" value="TYPE I RESTRICTION ENZYME HINDI METHYLASE SUBUNIT"/>
    <property type="match status" value="1"/>
</dbReference>
<keyword evidence="4" id="KW-0808">Transferase</keyword>
<dbReference type="CDD" id="cd02440">
    <property type="entry name" value="AdoMet_MTases"/>
    <property type="match status" value="1"/>
</dbReference>
<comment type="caution">
    <text evidence="4">The sequence shown here is derived from an EMBL/GenBank/DDBJ whole genome shotgun (WGS) entry which is preliminary data.</text>
</comment>
<dbReference type="InterPro" id="IPR052916">
    <property type="entry name" value="Type-I_RE_MTase_Subunit"/>
</dbReference>
<evidence type="ECO:0000313" key="4">
    <source>
        <dbReference type="EMBL" id="MBB4934319.1"/>
    </source>
</evidence>
<accession>A0A7W7W5X7</accession>
<gene>
    <name evidence="4" type="ORF">F4561_005139</name>
</gene>
<dbReference type="GO" id="GO:0009307">
    <property type="term" value="P:DNA restriction-modification system"/>
    <property type="evidence" value="ECO:0007669"/>
    <property type="project" value="UniProtKB-KW"/>
</dbReference>
<keyword evidence="4" id="KW-0489">Methyltransferase</keyword>
<dbReference type="InterPro" id="IPR003356">
    <property type="entry name" value="DNA_methylase_A-5"/>
</dbReference>
<evidence type="ECO:0000259" key="3">
    <source>
        <dbReference type="Pfam" id="PF02384"/>
    </source>
</evidence>
<sequence length="862" mass="96129">MSTGLTLVCPVRGRLKAKARNKDGLTPSEERYRVEALRHLVDLGYPVANIRVEPTIKKFGNSGRNSFRADFAVLDVPVSSIKPDDIESLLNHAVILGEVKRDNASFNSAISYQVKPMLDFAGRDDCIALYWDDVEQRVFWIERKNGSKQHKEGPLSDLPGYGKKPRTKSLTFNTIDPNKPLIQVFKRIEDILHSSSVGPSKRFSVMLQLLLIKLYDEQQHQNTPDVALTIQDFAAAGVSPSASLQITNGVLGKSVDYYQHFLPEKVDGKLQISGDLLLEVMRVLAPVRIVSMSRALIQEFYMYFAKHIYKWDLAQYFTPVALTEFIVDILNPQFGEHVKDPACGSADFLTAAFRRGQHWPDYASSIWGSDVSSEAVQVAVLNMILNGDGKTNIQQEDSLQKINSNENSADAVICNPPFGARISETKENTLENFDLGREWAVDSHGTLNPSEKLLTQQESGILFAEACVKLIRPGGRMALVVPNGYLGNRSTRYAILREFLMRHCFISAIVALPRFTFKGSGADVSASVIFCEKRTTPLTEAKLSEDYEFCVEVVNRVGWVTGDKRGKPTYLRDEEDGTLLLDEYGNSILDSDFEGCLRKVRNSTAGQAFPWLVRGHEPDPTDSEHGWSVSISSVVDDPHLTLDPKRLCRKFVELRSQIEESAHFTIGGIVDVIPEKTDSSGRSVNFLPAEVYRHVEIQDVEVGTYRSNAKRGWELPQRARHLAEPGDIFVGGIRNSVRKWFLAGENCTNVVVTNGMHRLHLKKGCEEYLVDLVAGLCSEAYRVQMRALARGADGLAEIAIEDLKDVVLPRITDPDIRSDVEPFVQRLVVGASSLEEKVESLMAEGTFSYPNPPARPDHTSLV</sequence>
<dbReference type="SUPFAM" id="SSF53335">
    <property type="entry name" value="S-adenosyl-L-methionine-dependent methyltransferases"/>
    <property type="match status" value="1"/>
</dbReference>
<evidence type="ECO:0000256" key="2">
    <source>
        <dbReference type="ARBA" id="ARBA00023125"/>
    </source>
</evidence>
<dbReference type="GO" id="GO:0003677">
    <property type="term" value="F:DNA binding"/>
    <property type="evidence" value="ECO:0007669"/>
    <property type="project" value="UniProtKB-KW"/>
</dbReference>
<keyword evidence="5" id="KW-1185">Reference proteome</keyword>
<dbReference type="PROSITE" id="PS00092">
    <property type="entry name" value="N6_MTASE"/>
    <property type="match status" value="1"/>
</dbReference>
<evidence type="ECO:0000313" key="5">
    <source>
        <dbReference type="Proteomes" id="UP000523007"/>
    </source>
</evidence>
<protein>
    <submittedName>
        <fullName evidence="4">Type I restriction enzyme M protein</fullName>
        <ecNumber evidence="4">2.1.1.72</ecNumber>
    </submittedName>
</protein>
<dbReference type="AlphaFoldDB" id="A0A7W7W5X7"/>
<name>A0A7W7W5X7_9ACTN</name>
<keyword evidence="1" id="KW-0680">Restriction system</keyword>
<dbReference type="Proteomes" id="UP000523007">
    <property type="component" value="Unassembled WGS sequence"/>
</dbReference>
<dbReference type="Gene3D" id="3.40.50.150">
    <property type="entry name" value="Vaccinia Virus protein VP39"/>
    <property type="match status" value="1"/>
</dbReference>
<dbReference type="InterPro" id="IPR002052">
    <property type="entry name" value="DNA_methylase_N6_adenine_CS"/>
</dbReference>
<organism evidence="4 5">
    <name type="scientific">Lipingzhangella halophila</name>
    <dbReference type="NCBI Taxonomy" id="1783352"/>
    <lineage>
        <taxon>Bacteria</taxon>
        <taxon>Bacillati</taxon>
        <taxon>Actinomycetota</taxon>
        <taxon>Actinomycetes</taxon>
        <taxon>Streptosporangiales</taxon>
        <taxon>Nocardiopsidaceae</taxon>
        <taxon>Lipingzhangella</taxon>
    </lineage>
</organism>
<dbReference type="PANTHER" id="PTHR42998">
    <property type="entry name" value="TYPE I RESTRICTION ENZYME HINDVIIP M PROTEIN-RELATED"/>
    <property type="match status" value="1"/>
</dbReference>